<proteinExistence type="predicted"/>
<dbReference type="PANTHER" id="PTHR46016">
    <property type="entry name" value="ZINC FINGER, RING/FYVE/PHD-TYPE"/>
    <property type="match status" value="1"/>
</dbReference>
<dbReference type="OMA" id="AHTFCGD"/>
<evidence type="ECO:0000256" key="1">
    <source>
        <dbReference type="ARBA" id="ARBA00022723"/>
    </source>
</evidence>
<dbReference type="GO" id="GO:0006511">
    <property type="term" value="P:ubiquitin-dependent protein catabolic process"/>
    <property type="evidence" value="ECO:0007669"/>
    <property type="project" value="TreeGrafter"/>
</dbReference>
<keyword evidence="1" id="KW-0479">Metal-binding</keyword>
<dbReference type="RefSeq" id="XP_055892792.1">
    <property type="nucleotide sequence ID" value="XM_056036817.1"/>
</dbReference>
<dbReference type="InterPro" id="IPR001841">
    <property type="entry name" value="Znf_RING"/>
</dbReference>
<evidence type="ECO:0000313" key="6">
    <source>
        <dbReference type="Proteomes" id="UP001165740"/>
    </source>
</evidence>
<dbReference type="Proteomes" id="UP001165740">
    <property type="component" value="Chromosome 7"/>
</dbReference>
<gene>
    <name evidence="7 8 9 10 11" type="primary">LOC106075962</name>
</gene>
<evidence type="ECO:0000256" key="4">
    <source>
        <dbReference type="PROSITE-ProRule" id="PRU00175"/>
    </source>
</evidence>
<name>A0A9W3AZZ2_BIOGL</name>
<protein>
    <submittedName>
        <fullName evidence="7 8">E3 ubiquitin-protein ligase RNF166-like isoform X1</fullName>
    </submittedName>
</protein>
<dbReference type="PROSITE" id="PS50089">
    <property type="entry name" value="ZF_RING_2"/>
    <property type="match status" value="1"/>
</dbReference>
<dbReference type="RefSeq" id="XP_055892789.1">
    <property type="nucleotide sequence ID" value="XM_056036814.1"/>
</dbReference>
<evidence type="ECO:0000313" key="8">
    <source>
        <dbReference type="RefSeq" id="XP_055892790.1"/>
    </source>
</evidence>
<dbReference type="GeneID" id="106075962"/>
<reference evidence="7 8" key="1">
    <citation type="submission" date="2025-04" db="UniProtKB">
        <authorList>
            <consortium name="RefSeq"/>
        </authorList>
    </citation>
    <scope>IDENTIFICATION</scope>
</reference>
<evidence type="ECO:0000256" key="2">
    <source>
        <dbReference type="ARBA" id="ARBA00022771"/>
    </source>
</evidence>
<dbReference type="Gene3D" id="3.30.160.60">
    <property type="entry name" value="Classic Zinc Finger"/>
    <property type="match status" value="1"/>
</dbReference>
<evidence type="ECO:0000259" key="5">
    <source>
        <dbReference type="PROSITE" id="PS50089"/>
    </source>
</evidence>
<dbReference type="AlphaFoldDB" id="A0A9W3AZZ2"/>
<dbReference type="InterPro" id="IPR017907">
    <property type="entry name" value="Znf_RING_CS"/>
</dbReference>
<dbReference type="GO" id="GO:0061630">
    <property type="term" value="F:ubiquitin protein ligase activity"/>
    <property type="evidence" value="ECO:0007669"/>
    <property type="project" value="TreeGrafter"/>
</dbReference>
<evidence type="ECO:0000313" key="11">
    <source>
        <dbReference type="RefSeq" id="XP_055892793.1"/>
    </source>
</evidence>
<dbReference type="RefSeq" id="XP_055892793.1">
    <property type="nucleotide sequence ID" value="XM_056036818.1"/>
</dbReference>
<keyword evidence="6" id="KW-1185">Reference proteome</keyword>
<dbReference type="RefSeq" id="XP_055892790.1">
    <property type="nucleotide sequence ID" value="XM_056036815.1"/>
</dbReference>
<dbReference type="RefSeq" id="XP_055892791.1">
    <property type="nucleotide sequence ID" value="XM_056036816.1"/>
</dbReference>
<dbReference type="PROSITE" id="PS00518">
    <property type="entry name" value="ZF_RING_1"/>
    <property type="match status" value="1"/>
</dbReference>
<accession>A0A9W3AZZ2</accession>
<dbReference type="GO" id="GO:0000209">
    <property type="term" value="P:protein polyubiquitination"/>
    <property type="evidence" value="ECO:0007669"/>
    <property type="project" value="TreeGrafter"/>
</dbReference>
<evidence type="ECO:0000313" key="10">
    <source>
        <dbReference type="RefSeq" id="XP_055892792.1"/>
    </source>
</evidence>
<dbReference type="OrthoDB" id="6270329at2759"/>
<keyword evidence="3" id="KW-0862">Zinc</keyword>
<dbReference type="GO" id="GO:0008270">
    <property type="term" value="F:zinc ion binding"/>
    <property type="evidence" value="ECO:0007669"/>
    <property type="project" value="UniProtKB-KW"/>
</dbReference>
<evidence type="ECO:0000313" key="9">
    <source>
        <dbReference type="RefSeq" id="XP_055892791.1"/>
    </source>
</evidence>
<dbReference type="Gene3D" id="3.30.40.10">
    <property type="entry name" value="Zinc/RING finger domain, C3HC4 (zinc finger)"/>
    <property type="match status" value="1"/>
</dbReference>
<organism evidence="6 10">
    <name type="scientific">Biomphalaria glabrata</name>
    <name type="common">Bloodfluke planorb</name>
    <name type="synonym">Freshwater snail</name>
    <dbReference type="NCBI Taxonomy" id="6526"/>
    <lineage>
        <taxon>Eukaryota</taxon>
        <taxon>Metazoa</taxon>
        <taxon>Spiralia</taxon>
        <taxon>Lophotrochozoa</taxon>
        <taxon>Mollusca</taxon>
        <taxon>Gastropoda</taxon>
        <taxon>Heterobranchia</taxon>
        <taxon>Euthyneura</taxon>
        <taxon>Panpulmonata</taxon>
        <taxon>Hygrophila</taxon>
        <taxon>Lymnaeoidea</taxon>
        <taxon>Planorbidae</taxon>
        <taxon>Biomphalaria</taxon>
    </lineage>
</organism>
<sequence length="211" mass="24010">MSAQPSEQEFECAICKDCYTKPCCIQPCQHVYCFDCLQNLCLSLDPYCPQCRCYIESTSPAPHIERLMSRCIINCSDCNNSVPASKMKQHKSICPAAQRMQHILTQSAPTVLGAHSSVPNRSTFSCPYCNKANLLRDQLIQHCSTDHHNDLKRVVCPICASMPWGDQNLKSSNFLRHLHTRHKFDYDTYVDFEQDDDAMLHLAVQASLDDF</sequence>
<evidence type="ECO:0000313" key="7">
    <source>
        <dbReference type="RefSeq" id="XP_055892789.1"/>
    </source>
</evidence>
<evidence type="ECO:0000256" key="3">
    <source>
        <dbReference type="ARBA" id="ARBA00022833"/>
    </source>
</evidence>
<dbReference type="SUPFAM" id="SSF57850">
    <property type="entry name" value="RING/U-box"/>
    <property type="match status" value="1"/>
</dbReference>
<dbReference type="InterPro" id="IPR051438">
    <property type="entry name" value="RNF_E3_ubiq-protein_ligase"/>
</dbReference>
<dbReference type="PANTHER" id="PTHR46016:SF1">
    <property type="entry name" value="RING-TYPE DOMAIN-CONTAINING PROTEIN"/>
    <property type="match status" value="1"/>
</dbReference>
<keyword evidence="2 4" id="KW-0863">Zinc-finger</keyword>
<dbReference type="InterPro" id="IPR013083">
    <property type="entry name" value="Znf_RING/FYVE/PHD"/>
</dbReference>
<feature type="domain" description="RING-type" evidence="5">
    <location>
        <begin position="12"/>
        <end position="52"/>
    </location>
</feature>
<dbReference type="InterPro" id="IPR008598">
    <property type="entry name" value="Di19_Zn-bd"/>
</dbReference>
<dbReference type="Pfam" id="PF05605">
    <property type="entry name" value="zf-Di19"/>
    <property type="match status" value="1"/>
</dbReference>